<evidence type="ECO:0000313" key="3">
    <source>
        <dbReference type="Proteomes" id="UP000009049"/>
    </source>
</evidence>
<dbReference type="EMBL" id="CP001712">
    <property type="protein sequence ID" value="EAR15350.1"/>
    <property type="molecule type" value="Genomic_DNA"/>
</dbReference>
<dbReference type="InterPro" id="IPR036761">
    <property type="entry name" value="TTHA0802/YceI-like_sf"/>
</dbReference>
<dbReference type="Gene3D" id="2.40.128.110">
    <property type="entry name" value="Lipid/polyisoprenoid-binding, YceI-like"/>
    <property type="match status" value="1"/>
</dbReference>
<dbReference type="PANTHER" id="PTHR34406:SF1">
    <property type="entry name" value="PROTEIN YCEI"/>
    <property type="match status" value="1"/>
</dbReference>
<dbReference type="STRING" id="313596.RB2501_13519"/>
<dbReference type="Proteomes" id="UP000009049">
    <property type="component" value="Chromosome"/>
</dbReference>
<reference evidence="2 3" key="1">
    <citation type="journal article" date="2009" name="J. Bacteriol.">
        <title>Complete genome sequence of Robiginitalea biformata HTCC2501.</title>
        <authorList>
            <person name="Oh H.M."/>
            <person name="Giovannoni S.J."/>
            <person name="Lee K."/>
            <person name="Ferriera S."/>
            <person name="Johnson J."/>
            <person name="Cho J.C."/>
        </authorList>
    </citation>
    <scope>NUCLEOTIDE SEQUENCE [LARGE SCALE GENOMIC DNA]</scope>
    <source>
        <strain evidence="3">ATCC BAA-864 / HTCC2501 / KCTC 12146</strain>
    </source>
</reference>
<keyword evidence="3" id="KW-1185">Reference proteome</keyword>
<dbReference type="HOGENOM" id="CLU_108463_0_0_10"/>
<dbReference type="SUPFAM" id="SSF101874">
    <property type="entry name" value="YceI-like"/>
    <property type="match status" value="1"/>
</dbReference>
<evidence type="ECO:0000313" key="2">
    <source>
        <dbReference type="EMBL" id="EAR15350.1"/>
    </source>
</evidence>
<proteinExistence type="predicted"/>
<accession>A4CKF1</accession>
<sequence>MSIAILVLSGTPAIAQEFSLKNGTDDVLVTGTSTLHDWEITVEEKSGTLALDTSGELPALQRLNLQIVAESLKSGKGSMDKNTYNALNTDDHKDIRFRMKEVRSLEPVQSPGKQYKAVLGGTLTVAGQAREIDLECVLTIETGRVLLKGSEPLRMTDYGIEPPKALLGTIKTGDEIEIHFNTVWTR</sequence>
<dbReference type="Pfam" id="PF04264">
    <property type="entry name" value="YceI"/>
    <property type="match status" value="1"/>
</dbReference>
<feature type="domain" description="Lipid/polyisoprenoid-binding YceI-like" evidence="1">
    <location>
        <begin position="37"/>
        <end position="182"/>
    </location>
</feature>
<evidence type="ECO:0000259" key="1">
    <source>
        <dbReference type="Pfam" id="PF04264"/>
    </source>
</evidence>
<gene>
    <name evidence="2" type="ordered locus">RB2501_13519</name>
</gene>
<dbReference type="eggNOG" id="COG2353">
    <property type="taxonomic scope" value="Bacteria"/>
</dbReference>
<dbReference type="AlphaFoldDB" id="A4CKF1"/>
<name>A4CKF1_ROBBH</name>
<organism evidence="2 3">
    <name type="scientific">Robiginitalea biformata (strain ATCC BAA-864 / DSM 15991 / KCTC 12146 / HTCC2501)</name>
    <dbReference type="NCBI Taxonomy" id="313596"/>
    <lineage>
        <taxon>Bacteria</taxon>
        <taxon>Pseudomonadati</taxon>
        <taxon>Bacteroidota</taxon>
        <taxon>Flavobacteriia</taxon>
        <taxon>Flavobacteriales</taxon>
        <taxon>Flavobacteriaceae</taxon>
        <taxon>Robiginitalea</taxon>
    </lineage>
</organism>
<protein>
    <submittedName>
        <fullName evidence="2">tRNA modification GTPase</fullName>
    </submittedName>
</protein>
<dbReference type="InterPro" id="IPR007372">
    <property type="entry name" value="Lipid/polyisoprenoid-bd_YceI"/>
</dbReference>
<dbReference type="PANTHER" id="PTHR34406">
    <property type="entry name" value="PROTEIN YCEI"/>
    <property type="match status" value="1"/>
</dbReference>
<dbReference type="KEGG" id="rbi:RB2501_13519"/>